<gene>
    <name evidence="1" type="ORF">GLOINDRAFT_13425</name>
</gene>
<sequence length="49" mass="5588">MKFSEPPPQLQYLATQKLRLSNVSDPPYFHLSTTARSGLCVCNRIVYLC</sequence>
<name>U9SKM3_RHIID</name>
<accession>U9SKM3</accession>
<protein>
    <submittedName>
        <fullName evidence="1">Uncharacterized protein</fullName>
    </submittedName>
</protein>
<reference evidence="1" key="1">
    <citation type="submission" date="2013-07" db="EMBL/GenBank/DDBJ databases">
        <title>The genome of an arbuscular mycorrhizal fungus provides insights into the evolution of the oldest plant symbiosis.</title>
        <authorList>
            <consortium name="DOE Joint Genome Institute"/>
            <person name="Tisserant E."/>
            <person name="Malbreil M."/>
            <person name="Kuo A."/>
            <person name="Kohler A."/>
            <person name="Symeonidi A."/>
            <person name="Balestrini R."/>
            <person name="Charron P."/>
            <person name="Duensing N."/>
            <person name="Frei-dit-Frey N."/>
            <person name="Gianinazzi-Pearson V."/>
            <person name="Gilbert B."/>
            <person name="Handa Y."/>
            <person name="Hijri M."/>
            <person name="Kaul R."/>
            <person name="Kawaguchi M."/>
            <person name="Krajinski F."/>
            <person name="Lammers P."/>
            <person name="Lapierre D."/>
            <person name="Masclaux F.G."/>
            <person name="Murat C."/>
            <person name="Morin E."/>
            <person name="Ndikumana S."/>
            <person name="Pagni M."/>
            <person name="Petitpierre D."/>
            <person name="Requena N."/>
            <person name="Rosikiewicz P."/>
            <person name="Riley R."/>
            <person name="Saito K."/>
            <person name="San Clemente H."/>
            <person name="Shapiro H."/>
            <person name="van Tuinen D."/>
            <person name="Becard G."/>
            <person name="Bonfante P."/>
            <person name="Paszkowski U."/>
            <person name="Shachar-Hill Y."/>
            <person name="Young J.P."/>
            <person name="Sanders I.R."/>
            <person name="Henrissat B."/>
            <person name="Rensing S.A."/>
            <person name="Grigoriev I.V."/>
            <person name="Corradi N."/>
            <person name="Roux C."/>
            <person name="Martin F."/>
        </authorList>
    </citation>
    <scope>NUCLEOTIDE SEQUENCE</scope>
    <source>
        <strain evidence="1">DAOM 197198</strain>
    </source>
</reference>
<dbReference type="HOGENOM" id="CLU_3143791_0_0_1"/>
<proteinExistence type="predicted"/>
<dbReference type="AlphaFoldDB" id="U9SKM3"/>
<organism evidence="1">
    <name type="scientific">Rhizophagus irregularis (strain DAOM 181602 / DAOM 197198 / MUCL 43194)</name>
    <name type="common">Arbuscular mycorrhizal fungus</name>
    <name type="synonym">Glomus intraradices</name>
    <dbReference type="NCBI Taxonomy" id="747089"/>
    <lineage>
        <taxon>Eukaryota</taxon>
        <taxon>Fungi</taxon>
        <taxon>Fungi incertae sedis</taxon>
        <taxon>Mucoromycota</taxon>
        <taxon>Glomeromycotina</taxon>
        <taxon>Glomeromycetes</taxon>
        <taxon>Glomerales</taxon>
        <taxon>Glomeraceae</taxon>
        <taxon>Rhizophagus</taxon>
    </lineage>
</organism>
<dbReference type="EMBL" id="KI301082">
    <property type="protein sequence ID" value="ERZ95641.1"/>
    <property type="molecule type" value="Genomic_DNA"/>
</dbReference>
<evidence type="ECO:0000313" key="1">
    <source>
        <dbReference type="EMBL" id="ERZ95641.1"/>
    </source>
</evidence>